<feature type="domain" description="SLH" evidence="3">
    <location>
        <begin position="172"/>
        <end position="235"/>
    </location>
</feature>
<dbReference type="Proteomes" id="UP001596233">
    <property type="component" value="Unassembled WGS sequence"/>
</dbReference>
<gene>
    <name evidence="4" type="ORF">ACFP56_16650</name>
</gene>
<protein>
    <submittedName>
        <fullName evidence="4">S-layer homology domain-containing protein</fullName>
    </submittedName>
</protein>
<evidence type="ECO:0000259" key="3">
    <source>
        <dbReference type="PROSITE" id="PS51272"/>
    </source>
</evidence>
<reference evidence="5" key="1">
    <citation type="journal article" date="2019" name="Int. J. Syst. Evol. Microbiol.">
        <title>The Global Catalogue of Microorganisms (GCM) 10K type strain sequencing project: providing services to taxonomists for standard genome sequencing and annotation.</title>
        <authorList>
            <consortium name="The Broad Institute Genomics Platform"/>
            <consortium name="The Broad Institute Genome Sequencing Center for Infectious Disease"/>
            <person name="Wu L."/>
            <person name="Ma J."/>
        </authorList>
    </citation>
    <scope>NUCLEOTIDE SEQUENCE [LARGE SCALE GENOMIC DNA]</scope>
    <source>
        <strain evidence="5">PCU 280</strain>
    </source>
</reference>
<evidence type="ECO:0000256" key="1">
    <source>
        <dbReference type="SAM" id="MobiDB-lite"/>
    </source>
</evidence>
<dbReference type="RefSeq" id="WP_379236588.1">
    <property type="nucleotide sequence ID" value="NZ_JBHSTE010000005.1"/>
</dbReference>
<feature type="signal peptide" evidence="2">
    <location>
        <begin position="1"/>
        <end position="25"/>
    </location>
</feature>
<feature type="chain" id="PRO_5047186411" evidence="2">
    <location>
        <begin position="26"/>
        <end position="584"/>
    </location>
</feature>
<proteinExistence type="predicted"/>
<organism evidence="4 5">
    <name type="scientific">Paenibacillus septentrionalis</name>
    <dbReference type="NCBI Taxonomy" id="429342"/>
    <lineage>
        <taxon>Bacteria</taxon>
        <taxon>Bacillati</taxon>
        <taxon>Bacillota</taxon>
        <taxon>Bacilli</taxon>
        <taxon>Bacillales</taxon>
        <taxon>Paenibacillaceae</taxon>
        <taxon>Paenibacillus</taxon>
    </lineage>
</organism>
<comment type="caution">
    <text evidence="4">The sequence shown here is derived from an EMBL/GenBank/DDBJ whole genome shotgun (WGS) entry which is preliminary data.</text>
</comment>
<accession>A0ABW1V6J8</accession>
<dbReference type="InterPro" id="IPR001119">
    <property type="entry name" value="SLH_dom"/>
</dbReference>
<sequence>MSVKKFVAILSSILMLFVVANTASASMPSYGEEWQDAPSNTPAISFSDVPTNHWAYKYISEMVGRKVIDGYPDGKFRPNNTISRAEFAKIMVTASGIQAQKVNYSSFSDVPTANWASPFVEAVKDYMTGYRTANGQYIFNPSAPALREDIAVALVKLKGYDVNRLPDHSTLEAMFKDYAGISESAKDYVALAVENGLVSGFPDETFRPQATVTRAEATVMLWRAYQYGNDNKGVGGGEPSTTTPTQPPPSQPTTPSTPNQPQQPDTNEKFTVDTLVGGNGEGDVDGPVRIAKINRVDSMVVDNTNNIFFLDTKTNKVRKFNHSNGTVETFKTINAEFNWNRQEGTSVTHYDHIAFTPNLLAYNSANNKLFLWGTRCEVDVTPDNRCFGNYFSTIHDISSDVQLATFSFAPQLHWSRFMTFTNQNSIIFGGHNVTLSSSMILEGELGKEADVIANSKDGTGANLSWFNEAIVDAIATPDSLFTFHTAYQELSKIQLYPRKVESIISFENMKFDTVTSHNGKFYISSGATIYELTTEGKLTTFINGNDLIYNDGNPIKKIMHIDFDSDGNVIVYDDNNKAIRRINL</sequence>
<dbReference type="PROSITE" id="PS51272">
    <property type="entry name" value="SLH"/>
    <property type="match status" value="2"/>
</dbReference>
<dbReference type="PANTHER" id="PTHR43308">
    <property type="entry name" value="OUTER MEMBRANE PROTEIN ALPHA-RELATED"/>
    <property type="match status" value="1"/>
</dbReference>
<feature type="compositionally biased region" description="Low complexity" evidence="1">
    <location>
        <begin position="253"/>
        <end position="264"/>
    </location>
</feature>
<feature type="domain" description="SLH" evidence="3">
    <location>
        <begin position="42"/>
        <end position="105"/>
    </location>
</feature>
<dbReference type="Gene3D" id="2.120.10.30">
    <property type="entry name" value="TolB, C-terminal domain"/>
    <property type="match status" value="2"/>
</dbReference>
<dbReference type="EMBL" id="JBHSTE010000005">
    <property type="protein sequence ID" value="MFC6334260.1"/>
    <property type="molecule type" value="Genomic_DNA"/>
</dbReference>
<evidence type="ECO:0000313" key="5">
    <source>
        <dbReference type="Proteomes" id="UP001596233"/>
    </source>
</evidence>
<keyword evidence="2" id="KW-0732">Signal</keyword>
<dbReference type="Pfam" id="PF00395">
    <property type="entry name" value="SLH"/>
    <property type="match status" value="2"/>
</dbReference>
<dbReference type="SUPFAM" id="SSF50952">
    <property type="entry name" value="Soluble quinoprotein glucose dehydrogenase"/>
    <property type="match status" value="1"/>
</dbReference>
<dbReference type="InterPro" id="IPR051465">
    <property type="entry name" value="Cell_Envelope_Struct_Comp"/>
</dbReference>
<feature type="region of interest" description="Disordered" evidence="1">
    <location>
        <begin position="230"/>
        <end position="283"/>
    </location>
</feature>
<name>A0ABW1V6J8_9BACL</name>
<dbReference type="InterPro" id="IPR011041">
    <property type="entry name" value="Quinoprot_gluc/sorb_DH_b-prop"/>
</dbReference>
<dbReference type="InterPro" id="IPR011042">
    <property type="entry name" value="6-blade_b-propeller_TolB-like"/>
</dbReference>
<evidence type="ECO:0000313" key="4">
    <source>
        <dbReference type="EMBL" id="MFC6334260.1"/>
    </source>
</evidence>
<keyword evidence="5" id="KW-1185">Reference proteome</keyword>
<evidence type="ECO:0000256" key="2">
    <source>
        <dbReference type="SAM" id="SignalP"/>
    </source>
</evidence>